<sequence length="213" mass="24249">MQKPKVILLDAVGTLFGVKGGVGEIYGSIAARHGVHPETKPLDRAFFASFADASPLAFPGVGRERIAELEFQWWYSIARSTFERAGYLERFSDFEAFFDDLYEYFATAEPWFVYDDVRPALQRWQDLGIELGIVSNFDSRIERVLESLELDRFFRTITISSITGAAKPDPKIFRVALEKHDCPVDRAWHIGDSRREDYEGAGAIGLRAFQIDR</sequence>
<dbReference type="SFLD" id="SFLDG01129">
    <property type="entry name" value="C1.5:_HAD__Beta-PGM__Phosphata"/>
    <property type="match status" value="1"/>
</dbReference>
<evidence type="ECO:0000313" key="2">
    <source>
        <dbReference type="Proteomes" id="UP001328733"/>
    </source>
</evidence>
<dbReference type="InterPro" id="IPR044924">
    <property type="entry name" value="HAD-SF_hydro_IA_REG-2-like_cap"/>
</dbReference>
<dbReference type="InterPro" id="IPR036412">
    <property type="entry name" value="HAD-like_sf"/>
</dbReference>
<dbReference type="Gene3D" id="3.40.50.1000">
    <property type="entry name" value="HAD superfamily/HAD-like"/>
    <property type="match status" value="1"/>
</dbReference>
<comment type="caution">
    <text evidence="1">The sequence shown here is derived from an EMBL/GenBank/DDBJ whole genome shotgun (WGS) entry which is preliminary data.</text>
</comment>
<dbReference type="SUPFAM" id="SSF56784">
    <property type="entry name" value="HAD-like"/>
    <property type="match status" value="1"/>
</dbReference>
<name>A0AAW9QWJ6_9CHRO</name>
<protein>
    <submittedName>
        <fullName evidence="1">HAD-IA family hydrolase</fullName>
    </submittedName>
</protein>
<evidence type="ECO:0000313" key="1">
    <source>
        <dbReference type="EMBL" id="MEG3438481.1"/>
    </source>
</evidence>
<dbReference type="Gene3D" id="1.10.150.720">
    <property type="entry name" value="Haloacid dehalogenase-like hydrolase"/>
    <property type="match status" value="1"/>
</dbReference>
<dbReference type="NCBIfam" id="TIGR01549">
    <property type="entry name" value="HAD-SF-IA-v1"/>
    <property type="match status" value="1"/>
</dbReference>
<reference evidence="1 2" key="1">
    <citation type="submission" date="2024-01" db="EMBL/GenBank/DDBJ databases">
        <title>Genomic insights into the taxonomy and metabolism of the cyanobacterium Pannus brasiliensis CCIBt3594.</title>
        <authorList>
            <person name="Machado M."/>
            <person name="Botero N.B."/>
            <person name="Andreote A.P.D."/>
            <person name="Feitosa A.M.T."/>
            <person name="Popin R."/>
            <person name="Sivonen K."/>
            <person name="Fiore M.F."/>
        </authorList>
    </citation>
    <scope>NUCLEOTIDE SEQUENCE [LARGE SCALE GENOMIC DNA]</scope>
    <source>
        <strain evidence="1 2">CCIBt3594</strain>
    </source>
</reference>
<dbReference type="Pfam" id="PF00702">
    <property type="entry name" value="Hydrolase"/>
    <property type="match status" value="1"/>
</dbReference>
<dbReference type="AlphaFoldDB" id="A0AAW9QWJ6"/>
<proteinExistence type="predicted"/>
<dbReference type="InterPro" id="IPR051828">
    <property type="entry name" value="HAD-like_hydrolase_domain"/>
</dbReference>
<dbReference type="PANTHER" id="PTHR46191">
    <property type="match status" value="1"/>
</dbReference>
<dbReference type="InterPro" id="IPR011949">
    <property type="entry name" value="HAD-SF_hydro_IA_REG-2-like"/>
</dbReference>
<keyword evidence="2" id="KW-1185">Reference proteome</keyword>
<dbReference type="InterPro" id="IPR006439">
    <property type="entry name" value="HAD-SF_hydro_IA"/>
</dbReference>
<dbReference type="RefSeq" id="WP_332865961.1">
    <property type="nucleotide sequence ID" value="NZ_JBAFSM010000029.1"/>
</dbReference>
<dbReference type="EMBL" id="JBAFSM010000029">
    <property type="protein sequence ID" value="MEG3438481.1"/>
    <property type="molecule type" value="Genomic_DNA"/>
</dbReference>
<dbReference type="SFLD" id="SFLDS00003">
    <property type="entry name" value="Haloacid_Dehalogenase"/>
    <property type="match status" value="1"/>
</dbReference>
<dbReference type="InterPro" id="IPR023214">
    <property type="entry name" value="HAD_sf"/>
</dbReference>
<dbReference type="Proteomes" id="UP001328733">
    <property type="component" value="Unassembled WGS sequence"/>
</dbReference>
<dbReference type="PANTHER" id="PTHR46191:SF2">
    <property type="entry name" value="HALOACID DEHALOGENASE-LIKE HYDROLASE DOMAIN-CONTAINING PROTEIN 3"/>
    <property type="match status" value="1"/>
</dbReference>
<dbReference type="NCBIfam" id="TIGR02252">
    <property type="entry name" value="DREG-2"/>
    <property type="match status" value="1"/>
</dbReference>
<gene>
    <name evidence="1" type="ORF">V0288_15220</name>
</gene>
<dbReference type="CDD" id="cd16415">
    <property type="entry name" value="HAD_dREG-2_like"/>
    <property type="match status" value="1"/>
</dbReference>
<organism evidence="1 2">
    <name type="scientific">Pannus brasiliensis CCIBt3594</name>
    <dbReference type="NCBI Taxonomy" id="1427578"/>
    <lineage>
        <taxon>Bacteria</taxon>
        <taxon>Bacillati</taxon>
        <taxon>Cyanobacteriota</taxon>
        <taxon>Cyanophyceae</taxon>
        <taxon>Oscillatoriophycideae</taxon>
        <taxon>Chroococcales</taxon>
        <taxon>Microcystaceae</taxon>
        <taxon>Pannus</taxon>
    </lineage>
</organism>
<accession>A0AAW9QWJ6</accession>
<dbReference type="GO" id="GO:0016787">
    <property type="term" value="F:hydrolase activity"/>
    <property type="evidence" value="ECO:0007669"/>
    <property type="project" value="UniProtKB-KW"/>
</dbReference>
<keyword evidence="1" id="KW-0378">Hydrolase</keyword>